<evidence type="ECO:0000256" key="7">
    <source>
        <dbReference type="ARBA" id="ARBA00047899"/>
    </source>
</evidence>
<keyword evidence="5" id="KW-0418">Kinase</keyword>
<dbReference type="InterPro" id="IPR045216">
    <property type="entry name" value="CK2_alpha"/>
</dbReference>
<reference evidence="11" key="1">
    <citation type="submission" date="2016-04" db="EMBL/GenBank/DDBJ databases">
        <title>Comparative genomics of biotechnologically important yeasts.</title>
        <authorList>
            <consortium name="DOE Joint Genome Institute"/>
            <person name="Riley R."/>
            <person name="Haridas S."/>
            <person name="Wolfe K.H."/>
            <person name="Lopes M.R."/>
            <person name="Hittinger C.T."/>
            <person name="Goker M."/>
            <person name="Salamov A."/>
            <person name="Wisecaver J."/>
            <person name="Long T.M."/>
            <person name="Aerts A.L."/>
            <person name="Barry K."/>
            <person name="Choi C."/>
            <person name="Clum A."/>
            <person name="Coughlan A.Y."/>
            <person name="Deshpande S."/>
            <person name="Douglass A.P."/>
            <person name="Hanson S.J."/>
            <person name="Klenk H.-P."/>
            <person name="Labutti K."/>
            <person name="Lapidus A."/>
            <person name="Lindquist E."/>
            <person name="Lipzen A."/>
            <person name="Meier-Kolthoff J.P."/>
            <person name="Ohm R.A."/>
            <person name="Otillar R.P."/>
            <person name="Pangilinan J."/>
            <person name="Peng Y."/>
            <person name="Rokas A."/>
            <person name="Rosa C.A."/>
            <person name="Scheuner C."/>
            <person name="Sibirny A.A."/>
            <person name="Slot J.C."/>
            <person name="Stielow J.B."/>
            <person name="Sun H."/>
            <person name="Kurtzman C.P."/>
            <person name="Blackwell M."/>
            <person name="Grigoriev I.V."/>
            <person name="Jeffries T.W."/>
        </authorList>
    </citation>
    <scope>NUCLEOTIDE SEQUENCE [LARGE SCALE GENOMIC DNA]</scope>
    <source>
        <strain evidence="11">NRRL YB-2248</strain>
    </source>
</reference>
<dbReference type="GO" id="GO:0005829">
    <property type="term" value="C:cytosol"/>
    <property type="evidence" value="ECO:0007669"/>
    <property type="project" value="TreeGrafter"/>
</dbReference>
<feature type="domain" description="Protein kinase" evidence="9">
    <location>
        <begin position="26"/>
        <end position="420"/>
    </location>
</feature>
<evidence type="ECO:0000256" key="6">
    <source>
        <dbReference type="ARBA" id="ARBA00022840"/>
    </source>
</evidence>
<evidence type="ECO:0000256" key="8">
    <source>
        <dbReference type="ARBA" id="ARBA00048679"/>
    </source>
</evidence>
<protein>
    <recommendedName>
        <fullName evidence="1">non-specific serine/threonine protein kinase</fullName>
        <ecNumber evidence="1">2.7.11.1</ecNumber>
    </recommendedName>
</protein>
<dbReference type="SUPFAM" id="SSF56112">
    <property type="entry name" value="Protein kinase-like (PK-like)"/>
    <property type="match status" value="1"/>
</dbReference>
<dbReference type="Gene3D" id="3.30.200.20">
    <property type="entry name" value="Phosphorylase Kinase, domain 1"/>
    <property type="match status" value="1"/>
</dbReference>
<dbReference type="GO" id="GO:0005634">
    <property type="term" value="C:nucleus"/>
    <property type="evidence" value="ECO:0007669"/>
    <property type="project" value="TreeGrafter"/>
</dbReference>
<dbReference type="Pfam" id="PF00069">
    <property type="entry name" value="Pkinase"/>
    <property type="match status" value="1"/>
</dbReference>
<keyword evidence="11" id="KW-1185">Reference proteome</keyword>
<comment type="catalytic activity">
    <reaction evidence="8">
        <text>L-seryl-[protein] + ATP = O-phospho-L-seryl-[protein] + ADP + H(+)</text>
        <dbReference type="Rhea" id="RHEA:17989"/>
        <dbReference type="Rhea" id="RHEA-COMP:9863"/>
        <dbReference type="Rhea" id="RHEA-COMP:11604"/>
        <dbReference type="ChEBI" id="CHEBI:15378"/>
        <dbReference type="ChEBI" id="CHEBI:29999"/>
        <dbReference type="ChEBI" id="CHEBI:30616"/>
        <dbReference type="ChEBI" id="CHEBI:83421"/>
        <dbReference type="ChEBI" id="CHEBI:456216"/>
        <dbReference type="EC" id="2.7.11.1"/>
    </reaction>
</comment>
<feature type="non-terminal residue" evidence="10">
    <location>
        <position position="1"/>
    </location>
</feature>
<evidence type="ECO:0000256" key="2">
    <source>
        <dbReference type="ARBA" id="ARBA00022527"/>
    </source>
</evidence>
<dbReference type="InterPro" id="IPR011009">
    <property type="entry name" value="Kinase-like_dom_sf"/>
</dbReference>
<dbReference type="EMBL" id="KV453863">
    <property type="protein sequence ID" value="ODV83488.1"/>
    <property type="molecule type" value="Genomic_DNA"/>
</dbReference>
<keyword evidence="6" id="KW-0067">ATP-binding</keyword>
<accession>A0A1E4SVF6</accession>
<dbReference type="Gene3D" id="1.10.510.10">
    <property type="entry name" value="Transferase(Phosphotransferase) domain 1"/>
    <property type="match status" value="1"/>
</dbReference>
<gene>
    <name evidence="10" type="ORF">CANARDRAFT_203184</name>
</gene>
<dbReference type="GO" id="GO:0051726">
    <property type="term" value="P:regulation of cell cycle"/>
    <property type="evidence" value="ECO:0007669"/>
    <property type="project" value="TreeGrafter"/>
</dbReference>
<evidence type="ECO:0000256" key="5">
    <source>
        <dbReference type="ARBA" id="ARBA00022777"/>
    </source>
</evidence>
<dbReference type="InterPro" id="IPR000719">
    <property type="entry name" value="Prot_kinase_dom"/>
</dbReference>
<organism evidence="10 11">
    <name type="scientific">[Candida] arabinofermentans NRRL YB-2248</name>
    <dbReference type="NCBI Taxonomy" id="983967"/>
    <lineage>
        <taxon>Eukaryota</taxon>
        <taxon>Fungi</taxon>
        <taxon>Dikarya</taxon>
        <taxon>Ascomycota</taxon>
        <taxon>Saccharomycotina</taxon>
        <taxon>Pichiomycetes</taxon>
        <taxon>Pichiales</taxon>
        <taxon>Pichiaceae</taxon>
        <taxon>Ogataea</taxon>
        <taxon>Ogataea/Candida clade</taxon>
    </lineage>
</organism>
<dbReference type="PANTHER" id="PTHR24054:SF0">
    <property type="entry name" value="CASEIN KINASE II SUBUNIT ALPHA"/>
    <property type="match status" value="1"/>
</dbReference>
<dbReference type="PROSITE" id="PS50011">
    <property type="entry name" value="PROTEIN_KINASE_DOM"/>
    <property type="match status" value="1"/>
</dbReference>
<dbReference type="PROSITE" id="PS00108">
    <property type="entry name" value="PROTEIN_KINASE_ST"/>
    <property type="match status" value="1"/>
</dbReference>
<evidence type="ECO:0000313" key="10">
    <source>
        <dbReference type="EMBL" id="ODV83488.1"/>
    </source>
</evidence>
<evidence type="ECO:0000256" key="4">
    <source>
        <dbReference type="ARBA" id="ARBA00022741"/>
    </source>
</evidence>
<dbReference type="EC" id="2.7.11.1" evidence="1"/>
<evidence type="ECO:0000313" key="11">
    <source>
        <dbReference type="Proteomes" id="UP000094801"/>
    </source>
</evidence>
<evidence type="ECO:0000256" key="1">
    <source>
        <dbReference type="ARBA" id="ARBA00012513"/>
    </source>
</evidence>
<dbReference type="GO" id="GO:0005956">
    <property type="term" value="C:protein kinase CK2 complex"/>
    <property type="evidence" value="ECO:0007669"/>
    <property type="project" value="TreeGrafter"/>
</dbReference>
<name>A0A1E4SVF6_9ASCO</name>
<keyword evidence="3" id="KW-0808">Transferase</keyword>
<dbReference type="InterPro" id="IPR008271">
    <property type="entry name" value="Ser/Thr_kinase_AS"/>
</dbReference>
<proteinExistence type="predicted"/>
<dbReference type="OrthoDB" id="10020333at2759"/>
<comment type="catalytic activity">
    <reaction evidence="7">
        <text>L-threonyl-[protein] + ATP = O-phospho-L-threonyl-[protein] + ADP + H(+)</text>
        <dbReference type="Rhea" id="RHEA:46608"/>
        <dbReference type="Rhea" id="RHEA-COMP:11060"/>
        <dbReference type="Rhea" id="RHEA-COMP:11605"/>
        <dbReference type="ChEBI" id="CHEBI:15378"/>
        <dbReference type="ChEBI" id="CHEBI:30013"/>
        <dbReference type="ChEBI" id="CHEBI:30616"/>
        <dbReference type="ChEBI" id="CHEBI:61977"/>
        <dbReference type="ChEBI" id="CHEBI:456216"/>
        <dbReference type="EC" id="2.7.11.1"/>
    </reaction>
</comment>
<dbReference type="SMART" id="SM00220">
    <property type="entry name" value="S_TKc"/>
    <property type="match status" value="1"/>
</dbReference>
<dbReference type="GO" id="GO:0005524">
    <property type="term" value="F:ATP binding"/>
    <property type="evidence" value="ECO:0007669"/>
    <property type="project" value="UniProtKB-KW"/>
</dbReference>
<sequence length="438" mass="49222">QSSITSEVKLEISTLLKAFPGLSVKYKIFDKIGEGTFSTVYKAIDIQNLSETNSGKTKWCSPPIKNQQQNKKNNKMINGNFSSSALSSTLSSVSIVALKRIYVTSSPQRIYNELQLLHSLVGCPNVAPLIDAVRYEDQVIAVLPFHKHADFRDFYRDLPLCGIKIYMYELFTALSFVHEKFIIHRDIKPTNFLYNPFTRRGVLVDFGLAERELEPDHQSCPCFQGGLTQDEIAPINAIPAKGYLKDDQRSGRRANRAGTRGFRAPEVLLKCPNQTVLVDIWSAGVMLLTLLSRRFPFFNSSDDVDALIEITTIFGIPEMKKVSQLHGLGMDSSLPKLETSKSLGGLIYSSIALEAKEGDTLAEDSPAWEVLYALDKKGRPDMNSKLGQDYKDALELLEQCLKLNHHERISADDALKLKFFDSLRKKRNDGFMDDIILD</sequence>
<dbReference type="Proteomes" id="UP000094801">
    <property type="component" value="Unassembled WGS sequence"/>
</dbReference>
<keyword evidence="2" id="KW-0723">Serine/threonine-protein kinase</keyword>
<evidence type="ECO:0000259" key="9">
    <source>
        <dbReference type="PROSITE" id="PS50011"/>
    </source>
</evidence>
<dbReference type="CDD" id="cd14019">
    <property type="entry name" value="STKc_Cdc7"/>
    <property type="match status" value="1"/>
</dbReference>
<dbReference type="PANTHER" id="PTHR24054">
    <property type="entry name" value="CASEIN KINASE II SUBUNIT ALPHA"/>
    <property type="match status" value="1"/>
</dbReference>
<evidence type="ECO:0000256" key="3">
    <source>
        <dbReference type="ARBA" id="ARBA00022679"/>
    </source>
</evidence>
<dbReference type="GO" id="GO:0004674">
    <property type="term" value="F:protein serine/threonine kinase activity"/>
    <property type="evidence" value="ECO:0007669"/>
    <property type="project" value="UniProtKB-KW"/>
</dbReference>
<keyword evidence="4" id="KW-0547">Nucleotide-binding</keyword>
<dbReference type="STRING" id="983967.A0A1E4SVF6"/>
<dbReference type="AlphaFoldDB" id="A0A1E4SVF6"/>